<evidence type="ECO:0000256" key="1">
    <source>
        <dbReference type="ARBA" id="ARBA00008106"/>
    </source>
</evidence>
<dbReference type="SUPFAM" id="SSF56784">
    <property type="entry name" value="HAD-like"/>
    <property type="match status" value="1"/>
</dbReference>
<dbReference type="InterPro" id="IPR051540">
    <property type="entry name" value="S-2-haloacid_dehalogenase"/>
</dbReference>
<dbReference type="PANTHER" id="PTHR43316:SF3">
    <property type="entry name" value="HALOACID DEHALOGENASE, TYPE II (AFU_ORTHOLOGUE AFUA_2G07750)-RELATED"/>
    <property type="match status" value="1"/>
</dbReference>
<dbReference type="EMBL" id="BMJQ01000019">
    <property type="protein sequence ID" value="GGF42550.1"/>
    <property type="molecule type" value="Genomic_DNA"/>
</dbReference>
<evidence type="ECO:0000256" key="2">
    <source>
        <dbReference type="ARBA" id="ARBA00022801"/>
    </source>
</evidence>
<dbReference type="NCBIfam" id="TIGR01493">
    <property type="entry name" value="HAD-SF-IA-v2"/>
    <property type="match status" value="1"/>
</dbReference>
<keyword evidence="2 3" id="KW-0378">Hydrolase</keyword>
<comment type="similarity">
    <text evidence="1 3">Belongs to the HAD-like hydrolase superfamily. S-2-haloalkanoic acid dehalogenase family.</text>
</comment>
<reference evidence="4" key="1">
    <citation type="journal article" date="2014" name="Int. J. Syst. Evol. Microbiol.">
        <title>Complete genome sequence of Corynebacterium casei LMG S-19264T (=DSM 44701T), isolated from a smear-ripened cheese.</title>
        <authorList>
            <consortium name="US DOE Joint Genome Institute (JGI-PGF)"/>
            <person name="Walter F."/>
            <person name="Albersmeier A."/>
            <person name="Kalinowski J."/>
            <person name="Ruckert C."/>
        </authorList>
    </citation>
    <scope>NUCLEOTIDE SEQUENCE</scope>
    <source>
        <strain evidence="4">CGMCC 1.15725</strain>
    </source>
</reference>
<evidence type="ECO:0000256" key="3">
    <source>
        <dbReference type="RuleBase" id="RU368077"/>
    </source>
</evidence>
<dbReference type="PRINTS" id="PR00413">
    <property type="entry name" value="HADHALOGNASE"/>
</dbReference>
<dbReference type="SFLD" id="SFLDG01129">
    <property type="entry name" value="C1.5:_HAD__Beta-PGM__Phosphata"/>
    <property type="match status" value="1"/>
</dbReference>
<dbReference type="Gene3D" id="1.10.150.240">
    <property type="entry name" value="Putative phosphatase, domain 2"/>
    <property type="match status" value="1"/>
</dbReference>
<dbReference type="SFLD" id="SFLDS00003">
    <property type="entry name" value="Haloacid_Dehalogenase"/>
    <property type="match status" value="1"/>
</dbReference>
<dbReference type="SFLD" id="SFLDG01135">
    <property type="entry name" value="C1.5.6:_HAD__Beta-PGM__Phospha"/>
    <property type="match status" value="1"/>
</dbReference>
<dbReference type="GO" id="GO:0018784">
    <property type="term" value="F:(S)-2-haloacid dehalogenase activity"/>
    <property type="evidence" value="ECO:0007669"/>
    <property type="project" value="UniProtKB-UniRule"/>
</dbReference>
<proteinExistence type="inferred from homology"/>
<protein>
    <recommendedName>
        <fullName evidence="3">(S)-2-haloacid dehalogenase</fullName>
        <ecNumber evidence="3">3.8.1.2</ecNumber>
    </recommendedName>
    <alternativeName>
        <fullName evidence="3">2-haloalkanoic acid dehalogenase</fullName>
    </alternativeName>
    <alternativeName>
        <fullName evidence="3">Halocarboxylic acid halidohydrolase</fullName>
    </alternativeName>
    <alternativeName>
        <fullName evidence="3">L-2-haloacid dehalogenase</fullName>
    </alternativeName>
</protein>
<dbReference type="Pfam" id="PF00702">
    <property type="entry name" value="Hydrolase"/>
    <property type="match status" value="1"/>
</dbReference>
<dbReference type="AlphaFoldDB" id="A0A8J3E6M6"/>
<dbReference type="EC" id="3.8.1.2" evidence="3"/>
<dbReference type="InterPro" id="IPR023198">
    <property type="entry name" value="PGP-like_dom2"/>
</dbReference>
<comment type="catalytic activity">
    <reaction evidence="3">
        <text>an (S)-2-haloacid + H2O = a (2R)-2-hydroxycarboxylate + a halide anion + H(+)</text>
        <dbReference type="Rhea" id="RHEA:11192"/>
        <dbReference type="ChEBI" id="CHEBI:15377"/>
        <dbReference type="ChEBI" id="CHEBI:15378"/>
        <dbReference type="ChEBI" id="CHEBI:16042"/>
        <dbReference type="ChEBI" id="CHEBI:58314"/>
        <dbReference type="ChEBI" id="CHEBI:137405"/>
        <dbReference type="EC" id="3.8.1.2"/>
    </reaction>
</comment>
<dbReference type="SFLD" id="SFLDF00045">
    <property type="entry name" value="2-haloacid_dehalogenase"/>
    <property type="match status" value="1"/>
</dbReference>
<dbReference type="Proteomes" id="UP000646365">
    <property type="component" value="Unassembled WGS sequence"/>
</dbReference>
<dbReference type="RefSeq" id="WP_189051510.1">
    <property type="nucleotide sequence ID" value="NZ_BMJQ01000019.1"/>
</dbReference>
<gene>
    <name evidence="4" type="primary">dhlB</name>
    <name evidence="4" type="ORF">GCM10011611_56240</name>
</gene>
<evidence type="ECO:0000313" key="4">
    <source>
        <dbReference type="EMBL" id="GGF42550.1"/>
    </source>
</evidence>
<dbReference type="CDD" id="cd02588">
    <property type="entry name" value="HAD_L2-DEX"/>
    <property type="match status" value="1"/>
</dbReference>
<dbReference type="NCBIfam" id="TIGR01428">
    <property type="entry name" value="HAD_type_II"/>
    <property type="match status" value="1"/>
</dbReference>
<organism evidence="4 5">
    <name type="scientific">Aliidongia dinghuensis</name>
    <dbReference type="NCBI Taxonomy" id="1867774"/>
    <lineage>
        <taxon>Bacteria</taxon>
        <taxon>Pseudomonadati</taxon>
        <taxon>Pseudomonadota</taxon>
        <taxon>Alphaproteobacteria</taxon>
        <taxon>Rhodospirillales</taxon>
        <taxon>Dongiaceae</taxon>
        <taxon>Aliidongia</taxon>
    </lineage>
</organism>
<dbReference type="InterPro" id="IPR006328">
    <property type="entry name" value="2-HAD"/>
</dbReference>
<evidence type="ECO:0000313" key="5">
    <source>
        <dbReference type="Proteomes" id="UP000646365"/>
    </source>
</evidence>
<dbReference type="InterPro" id="IPR036412">
    <property type="entry name" value="HAD-like_sf"/>
</dbReference>
<reference evidence="4" key="2">
    <citation type="submission" date="2020-09" db="EMBL/GenBank/DDBJ databases">
        <authorList>
            <person name="Sun Q."/>
            <person name="Zhou Y."/>
        </authorList>
    </citation>
    <scope>NUCLEOTIDE SEQUENCE</scope>
    <source>
        <strain evidence="4">CGMCC 1.15725</strain>
    </source>
</reference>
<sequence length="246" mass="27136">MTIRAIVFDAYGTLYDVQSVRSLATELCGGKGELVTQLWRLKQLEYSWLRSLMGDYEDFWPVTRAALEFSLRSVGVEPDPSICDPLMHKYLSLDLHDEARQALDQMSEHKLAILSNGSPMMLDALVVSSGVADLFTDIISVDRAKAFKPDPACYALVEVALGVRPEEVLFVSSNGFDVAGAKRFGFRVAWIERAQGMLAPANSDVGPAEFYRLMRGGEEQLGHQADHRVARLTELAPLLARLGASS</sequence>
<comment type="caution">
    <text evidence="4">The sequence shown here is derived from an EMBL/GenBank/DDBJ whole genome shotgun (WGS) entry which is preliminary data.</text>
</comment>
<accession>A0A8J3E6M6</accession>
<dbReference type="NCBIfam" id="TIGR01509">
    <property type="entry name" value="HAD-SF-IA-v3"/>
    <property type="match status" value="1"/>
</dbReference>
<dbReference type="Gene3D" id="3.40.50.1000">
    <property type="entry name" value="HAD superfamily/HAD-like"/>
    <property type="match status" value="1"/>
</dbReference>
<dbReference type="PANTHER" id="PTHR43316">
    <property type="entry name" value="HYDROLASE, HALOACID DELAHOGENASE-RELATED"/>
    <property type="match status" value="1"/>
</dbReference>
<dbReference type="InterPro" id="IPR006439">
    <property type="entry name" value="HAD-SF_hydro_IA"/>
</dbReference>
<keyword evidence="5" id="KW-1185">Reference proteome</keyword>
<comment type="function">
    <text evidence="3">Catalyzes the hydrolytic dehalogenation of small (S)-2-haloalkanoic acids to yield the corresponding (R)-2-hydroxyalkanoic acids.</text>
</comment>
<dbReference type="InterPro" id="IPR023214">
    <property type="entry name" value="HAD_sf"/>
</dbReference>
<name>A0A8J3E6M6_9PROT</name>